<dbReference type="OMA" id="IHMNKVM"/>
<dbReference type="Pfam" id="PF08288">
    <property type="entry name" value="PIGA"/>
    <property type="match status" value="1"/>
</dbReference>
<accession>A0A336LQG0</accession>
<feature type="region of interest" description="Disordered" evidence="7">
    <location>
        <begin position="368"/>
        <end position="405"/>
    </location>
</feature>
<dbReference type="SUPFAM" id="SSF53756">
    <property type="entry name" value="UDP-Glycosyltransferase/glycogen phosphorylase"/>
    <property type="match status" value="1"/>
</dbReference>
<dbReference type="Gene3D" id="3.40.50.2000">
    <property type="entry name" value="Glycogen Phosphorylase B"/>
    <property type="match status" value="2"/>
</dbReference>
<evidence type="ECO:0000259" key="8">
    <source>
        <dbReference type="Pfam" id="PF00534"/>
    </source>
</evidence>
<keyword evidence="5" id="KW-0808">Transferase</keyword>
<sequence length="535" mass="60207">MRICMVSDFFYPNVGGVEEHIFNLSQCLLAKGHKVVVMTHDYGTRKGVRYMTNGLKIYYIPIQIFYNQSVLPTMIANIPLIRYILIRERIQIVHGHSAFSSLAHEAMHVGVLMGLKAVFTDHSLFGFADLSAIVTNKLLEILLSNSNHCICVSHTGKENTVLRAKVHHSRVSVIPNAVDTARFAPDPNNRPKNNTINVIIISRLVYRKGVDLLAEVIPKFKHYNNVNFIIGGDGPKRELLEEVREKADMQDRVRILGALKHSEVRDVLTKGHIFLNTSLTEAFCMAIVEAASCGLQVVSTKVGGIPEVLSPELIILTEPSVESVERGLKLAIERQILFRQSSHSPKNGLNGKITSNGKSHHVNGINGLTGSSPVFHKRTHSDGGRKDQFSRIENNNSNFSPNHKRTISAGNKSEFNIAKKHFQGPLCPYKCNKIVSSLYSWPNVTMRTEKVYRRVMREPSKTLGENLVSFLKTGVYPFLLVVSLARIILIILDYLAPREFIDICKDFKMKNGQSKVPTRPRRNSFRKYFEKTSHS</sequence>
<proteinExistence type="predicted"/>
<reference evidence="10" key="1">
    <citation type="submission" date="2018-07" db="EMBL/GenBank/DDBJ databases">
        <authorList>
            <person name="Quirk P.G."/>
            <person name="Krulwich T.A."/>
        </authorList>
    </citation>
    <scope>NUCLEOTIDE SEQUENCE</scope>
</reference>
<dbReference type="FunFam" id="3.40.50.2000:FF:000026">
    <property type="entry name" value="Phosphatidylinositol N-acetylglucosaminyltransferase subunit A"/>
    <property type="match status" value="1"/>
</dbReference>
<feature type="compositionally biased region" description="Basic and acidic residues" evidence="7">
    <location>
        <begin position="380"/>
        <end position="390"/>
    </location>
</feature>
<dbReference type="VEuPathDB" id="VectorBase:CSON010697"/>
<comment type="pathway">
    <text evidence="1">Glycolipid biosynthesis; glycosylphosphatidylinositol-anchor biosynthesis.</text>
</comment>
<evidence type="ECO:0000313" key="10">
    <source>
        <dbReference type="EMBL" id="SSX18779.1"/>
    </source>
</evidence>
<organism evidence="10">
    <name type="scientific">Culicoides sonorensis</name>
    <name type="common">Biting midge</name>
    <dbReference type="NCBI Taxonomy" id="179676"/>
    <lineage>
        <taxon>Eukaryota</taxon>
        <taxon>Metazoa</taxon>
        <taxon>Ecdysozoa</taxon>
        <taxon>Arthropoda</taxon>
        <taxon>Hexapoda</taxon>
        <taxon>Insecta</taxon>
        <taxon>Pterygota</taxon>
        <taxon>Neoptera</taxon>
        <taxon>Endopterygota</taxon>
        <taxon>Diptera</taxon>
        <taxon>Nematocera</taxon>
        <taxon>Chironomoidea</taxon>
        <taxon>Ceratopogonidae</taxon>
        <taxon>Ceratopogoninae</taxon>
        <taxon>Culicoides</taxon>
        <taxon>Monoculicoides</taxon>
    </lineage>
</organism>
<dbReference type="PANTHER" id="PTHR45871:SF1">
    <property type="entry name" value="PHOSPHATIDYLINOSITOL N-ACETYLGLUCOSAMINYLTRANSFERASE SUBUNIT A"/>
    <property type="match status" value="1"/>
</dbReference>
<evidence type="ECO:0000256" key="6">
    <source>
        <dbReference type="ARBA" id="ARBA00032160"/>
    </source>
</evidence>
<evidence type="ECO:0000256" key="7">
    <source>
        <dbReference type="SAM" id="MobiDB-lite"/>
    </source>
</evidence>
<feature type="domain" description="Glycosyl transferase family 1" evidence="8">
    <location>
        <begin position="191"/>
        <end position="335"/>
    </location>
</feature>
<evidence type="ECO:0000256" key="4">
    <source>
        <dbReference type="ARBA" id="ARBA00022676"/>
    </source>
</evidence>
<name>A0A336LQG0_CULSO</name>
<dbReference type="CDD" id="cd03796">
    <property type="entry name" value="GT4_PIG-A-like"/>
    <property type="match status" value="1"/>
</dbReference>
<feature type="compositionally biased region" description="Polar residues" evidence="7">
    <location>
        <begin position="391"/>
        <end position="401"/>
    </location>
</feature>
<evidence type="ECO:0000256" key="3">
    <source>
        <dbReference type="ARBA" id="ARBA00022502"/>
    </source>
</evidence>
<dbReference type="UniPathway" id="UPA00196"/>
<evidence type="ECO:0000256" key="5">
    <source>
        <dbReference type="ARBA" id="ARBA00022679"/>
    </source>
</evidence>
<dbReference type="GO" id="GO:0000506">
    <property type="term" value="C:glycosylphosphatidylinositol-N-acetylglucosaminyltransferase (GPI-GnT) complex"/>
    <property type="evidence" value="ECO:0007669"/>
    <property type="project" value="InterPro"/>
</dbReference>
<dbReference type="InterPro" id="IPR039507">
    <property type="entry name" value="PIG-A/GPI3"/>
</dbReference>
<evidence type="ECO:0000256" key="1">
    <source>
        <dbReference type="ARBA" id="ARBA00004687"/>
    </source>
</evidence>
<keyword evidence="4" id="KW-0328">Glycosyltransferase</keyword>
<dbReference type="AlphaFoldDB" id="A0A336LQG0"/>
<dbReference type="EMBL" id="UFQT01000043">
    <property type="protein sequence ID" value="SSX18779.1"/>
    <property type="molecule type" value="Genomic_DNA"/>
</dbReference>
<dbReference type="InterPro" id="IPR001296">
    <property type="entry name" value="Glyco_trans_1"/>
</dbReference>
<dbReference type="GO" id="GO:0006506">
    <property type="term" value="P:GPI anchor biosynthetic process"/>
    <property type="evidence" value="ECO:0007669"/>
    <property type="project" value="UniProtKB-UniPathway"/>
</dbReference>
<evidence type="ECO:0000256" key="2">
    <source>
        <dbReference type="ARBA" id="ARBA00012420"/>
    </source>
</evidence>
<dbReference type="GO" id="GO:0017176">
    <property type="term" value="F:phosphatidylinositol N-acetylglucosaminyltransferase activity"/>
    <property type="evidence" value="ECO:0007669"/>
    <property type="project" value="UniProtKB-EC"/>
</dbReference>
<protein>
    <recommendedName>
        <fullName evidence="2">phosphatidylinositol N-acetylglucosaminyltransferase</fullName>
        <ecNumber evidence="2">2.4.1.198</ecNumber>
    </recommendedName>
    <alternativeName>
        <fullName evidence="6">GlcNAc-PI synthesis protein</fullName>
    </alternativeName>
</protein>
<gene>
    <name evidence="10" type="primary">CSON010697</name>
</gene>
<dbReference type="InterPro" id="IPR013234">
    <property type="entry name" value="PIGA_GPI_anchor_biosynthesis"/>
</dbReference>
<feature type="domain" description="PIGA GPI anchor biosynthesis" evidence="9">
    <location>
        <begin position="40"/>
        <end position="129"/>
    </location>
</feature>
<dbReference type="EC" id="2.4.1.198" evidence="2"/>
<dbReference type="Pfam" id="PF00534">
    <property type="entry name" value="Glycos_transf_1"/>
    <property type="match status" value="1"/>
</dbReference>
<dbReference type="PANTHER" id="PTHR45871">
    <property type="entry name" value="N-ACETYLGLUCOSAMINYL-PHOSPHATIDYLINOSITOL BIOSYNTHETIC PROTEIN"/>
    <property type="match status" value="1"/>
</dbReference>
<keyword evidence="3" id="KW-0337">GPI-anchor biosynthesis</keyword>
<evidence type="ECO:0000259" key="9">
    <source>
        <dbReference type="Pfam" id="PF08288"/>
    </source>
</evidence>